<evidence type="ECO:0000256" key="6">
    <source>
        <dbReference type="SAM" id="Coils"/>
    </source>
</evidence>
<organism evidence="7 8">
    <name type="scientific">[Candida] subhashii</name>
    <dbReference type="NCBI Taxonomy" id="561895"/>
    <lineage>
        <taxon>Eukaryota</taxon>
        <taxon>Fungi</taxon>
        <taxon>Dikarya</taxon>
        <taxon>Ascomycota</taxon>
        <taxon>Saccharomycotina</taxon>
        <taxon>Pichiomycetes</taxon>
        <taxon>Debaryomycetaceae</taxon>
        <taxon>Spathaspora</taxon>
    </lineage>
</organism>
<evidence type="ECO:0000256" key="3">
    <source>
        <dbReference type="ARBA" id="ARBA00022781"/>
    </source>
</evidence>
<dbReference type="AlphaFoldDB" id="A0A8J5UH11"/>
<evidence type="ECO:0000313" key="8">
    <source>
        <dbReference type="Proteomes" id="UP000694255"/>
    </source>
</evidence>
<reference evidence="7 8" key="1">
    <citation type="journal article" date="2021" name="DNA Res.">
        <title>Genome analysis of Candida subhashii reveals its hybrid nature and dual mitochondrial genome conformations.</title>
        <authorList>
            <person name="Mixao V."/>
            <person name="Hegedusova E."/>
            <person name="Saus E."/>
            <person name="Pryszcz L.P."/>
            <person name="Cillingova A."/>
            <person name="Nosek J."/>
            <person name="Gabaldon T."/>
        </authorList>
    </citation>
    <scope>NUCLEOTIDE SEQUENCE [LARGE SCALE GENOMIC DNA]</scope>
    <source>
        <strain evidence="7 8">CBS 10753</strain>
    </source>
</reference>
<dbReference type="OrthoDB" id="250802at2759"/>
<dbReference type="EMBL" id="JAGSYN010000160">
    <property type="protein sequence ID" value="KAG7662838.1"/>
    <property type="molecule type" value="Genomic_DNA"/>
</dbReference>
<evidence type="ECO:0000313" key="7">
    <source>
        <dbReference type="EMBL" id="KAG7662838.1"/>
    </source>
</evidence>
<keyword evidence="6" id="KW-0175">Coiled coil</keyword>
<protein>
    <recommendedName>
        <fullName evidence="5">V-type proton ATPase subunit G</fullName>
    </recommendedName>
</protein>
<gene>
    <name evidence="7" type="ORF">J8A68_003608</name>
</gene>
<accession>A0A8J5UH11</accession>
<dbReference type="GeneID" id="73470408"/>
<dbReference type="InterPro" id="IPR005124">
    <property type="entry name" value="V-ATPase_G"/>
</dbReference>
<dbReference type="Proteomes" id="UP000694255">
    <property type="component" value="Unassembled WGS sequence"/>
</dbReference>
<keyword evidence="2 5" id="KW-0813">Transport</keyword>
<keyword evidence="4 5" id="KW-0406">Ion transport</keyword>
<keyword evidence="8" id="KW-1185">Reference proteome</keyword>
<feature type="coiled-coil region" evidence="6">
    <location>
        <begin position="27"/>
        <end position="72"/>
    </location>
</feature>
<dbReference type="GO" id="GO:0016887">
    <property type="term" value="F:ATP hydrolysis activity"/>
    <property type="evidence" value="ECO:0007669"/>
    <property type="project" value="TreeGrafter"/>
</dbReference>
<dbReference type="GO" id="GO:0000221">
    <property type="term" value="C:vacuolar proton-transporting V-type ATPase, V1 domain"/>
    <property type="evidence" value="ECO:0007669"/>
    <property type="project" value="TreeGrafter"/>
</dbReference>
<proteinExistence type="inferred from homology"/>
<dbReference type="NCBIfam" id="TIGR01147">
    <property type="entry name" value="V_ATP_synt_G"/>
    <property type="match status" value="1"/>
</dbReference>
<dbReference type="RefSeq" id="XP_049263071.1">
    <property type="nucleotide sequence ID" value="XM_049407482.1"/>
</dbReference>
<dbReference type="FunFam" id="1.20.5.2950:FF:000001">
    <property type="entry name" value="V-type proton ATPase subunit G"/>
    <property type="match status" value="1"/>
</dbReference>
<comment type="similarity">
    <text evidence="1 5">Belongs to the V-ATPase G subunit family.</text>
</comment>
<dbReference type="GO" id="GO:0046961">
    <property type="term" value="F:proton-transporting ATPase activity, rotational mechanism"/>
    <property type="evidence" value="ECO:0007669"/>
    <property type="project" value="InterPro"/>
</dbReference>
<name>A0A8J5UH11_9ASCO</name>
<evidence type="ECO:0000256" key="4">
    <source>
        <dbReference type="ARBA" id="ARBA00023065"/>
    </source>
</evidence>
<evidence type="ECO:0000256" key="1">
    <source>
        <dbReference type="ARBA" id="ARBA00010066"/>
    </source>
</evidence>
<keyword evidence="3 5" id="KW-0375">Hydrogen ion transport</keyword>
<evidence type="ECO:0000256" key="5">
    <source>
        <dbReference type="RuleBase" id="RU364019"/>
    </source>
</evidence>
<comment type="caution">
    <text evidence="7">The sequence shown here is derived from an EMBL/GenBank/DDBJ whole genome shotgun (WGS) entry which is preliminary data.</text>
</comment>
<comment type="function">
    <text evidence="5">Subunit of the V1 complex of vacuolar(H+)-ATPase (V-ATPase), a multisubunit enzyme composed of a peripheral complex (V1) that hydrolyzes ATP and a membrane integral complex (V0) that translocates protons. V-ATPase is responsible for acidifying and maintaining the pH of intracellular compartments and in some cell types, is targeted to the plasma membrane, where it is responsible for acidifying the extracellular environment.</text>
</comment>
<sequence>MSSGIQSLLKTEKEAAEIVNESRKYRTQRLKSAKQDAQGEIDAYKKKKEQELKAYEKEHEGLNEQIDKEADAQVEKELTNIKAKYAEKKEAVIKLLVGATVKPTPELHINAAK</sequence>
<dbReference type="Pfam" id="PF03179">
    <property type="entry name" value="V-ATPase_G"/>
    <property type="match status" value="1"/>
</dbReference>
<evidence type="ECO:0000256" key="2">
    <source>
        <dbReference type="ARBA" id="ARBA00022448"/>
    </source>
</evidence>
<comment type="subunit">
    <text evidence="5">V-ATPase is a heteromultimeric enzyme made up of two complexes: the ATP-hydrolytic V1 complex and the proton translocation V0 complex.</text>
</comment>
<dbReference type="PANTHER" id="PTHR12713:SF11">
    <property type="entry name" value="V-TYPE PROTON ATPASE SUBUNIT G"/>
    <property type="match status" value="1"/>
</dbReference>
<dbReference type="PANTHER" id="PTHR12713">
    <property type="entry name" value="VACUOLAR ATP SYNTHASE SUBUNIT G"/>
    <property type="match status" value="1"/>
</dbReference>